<protein>
    <submittedName>
        <fullName evidence="2">Uncharacterized protein</fullName>
    </submittedName>
</protein>
<sequence length="102" mass="11445">MKLTQETGVRPNGRGSLEVPVSDPDGHVTSLSPSPLKTRRVGRWTVPPIAWSPRSSDLNLVDFFFWGHLKSLVYEMPVATVEDNTTRSVLRFSSHRQHSGFV</sequence>
<evidence type="ECO:0000313" key="2">
    <source>
        <dbReference type="EMBL" id="GFY00282.1"/>
    </source>
</evidence>
<organism evidence="2 3">
    <name type="scientific">Trichonephila clavipes</name>
    <name type="common">Golden silk orbweaver</name>
    <name type="synonym">Nephila clavipes</name>
    <dbReference type="NCBI Taxonomy" id="2585209"/>
    <lineage>
        <taxon>Eukaryota</taxon>
        <taxon>Metazoa</taxon>
        <taxon>Ecdysozoa</taxon>
        <taxon>Arthropoda</taxon>
        <taxon>Chelicerata</taxon>
        <taxon>Arachnida</taxon>
        <taxon>Araneae</taxon>
        <taxon>Araneomorphae</taxon>
        <taxon>Entelegynae</taxon>
        <taxon>Araneoidea</taxon>
        <taxon>Nephilidae</taxon>
        <taxon>Trichonephila</taxon>
    </lineage>
</organism>
<dbReference type="Proteomes" id="UP000887159">
    <property type="component" value="Unassembled WGS sequence"/>
</dbReference>
<accession>A0A8X6RZM6</accession>
<dbReference type="EMBL" id="BMAU01021219">
    <property type="protein sequence ID" value="GFY00282.1"/>
    <property type="molecule type" value="Genomic_DNA"/>
</dbReference>
<evidence type="ECO:0000256" key="1">
    <source>
        <dbReference type="SAM" id="MobiDB-lite"/>
    </source>
</evidence>
<dbReference type="AlphaFoldDB" id="A0A8X6RZM6"/>
<dbReference type="Gene3D" id="3.30.420.10">
    <property type="entry name" value="Ribonuclease H-like superfamily/Ribonuclease H"/>
    <property type="match status" value="1"/>
</dbReference>
<proteinExistence type="predicted"/>
<gene>
    <name evidence="2" type="ORF">TNCV_4710841</name>
</gene>
<dbReference type="GO" id="GO:0003676">
    <property type="term" value="F:nucleic acid binding"/>
    <property type="evidence" value="ECO:0007669"/>
    <property type="project" value="InterPro"/>
</dbReference>
<dbReference type="InterPro" id="IPR036397">
    <property type="entry name" value="RNaseH_sf"/>
</dbReference>
<name>A0A8X6RZM6_TRICX</name>
<reference evidence="2" key="1">
    <citation type="submission" date="2020-08" db="EMBL/GenBank/DDBJ databases">
        <title>Multicomponent nature underlies the extraordinary mechanical properties of spider dragline silk.</title>
        <authorList>
            <person name="Kono N."/>
            <person name="Nakamura H."/>
            <person name="Mori M."/>
            <person name="Yoshida Y."/>
            <person name="Ohtoshi R."/>
            <person name="Malay A.D."/>
            <person name="Moran D.A.P."/>
            <person name="Tomita M."/>
            <person name="Numata K."/>
            <person name="Arakawa K."/>
        </authorList>
    </citation>
    <scope>NUCLEOTIDE SEQUENCE</scope>
</reference>
<feature type="region of interest" description="Disordered" evidence="1">
    <location>
        <begin position="1"/>
        <end position="35"/>
    </location>
</feature>
<keyword evidence="3" id="KW-1185">Reference proteome</keyword>
<comment type="caution">
    <text evidence="2">The sequence shown here is derived from an EMBL/GenBank/DDBJ whole genome shotgun (WGS) entry which is preliminary data.</text>
</comment>
<evidence type="ECO:0000313" key="3">
    <source>
        <dbReference type="Proteomes" id="UP000887159"/>
    </source>
</evidence>